<dbReference type="CDD" id="cd14702">
    <property type="entry name" value="bZIP_plant_GBF1"/>
    <property type="match status" value="1"/>
</dbReference>
<evidence type="ECO:0000256" key="1">
    <source>
        <dbReference type="ARBA" id="ARBA00004123"/>
    </source>
</evidence>
<reference evidence="9 10" key="1">
    <citation type="submission" date="2024-06" db="EMBL/GenBank/DDBJ databases">
        <authorList>
            <person name="Kraege A."/>
            <person name="Thomma B."/>
        </authorList>
    </citation>
    <scope>NUCLEOTIDE SEQUENCE [LARGE SCALE GENOMIC DNA]</scope>
</reference>
<evidence type="ECO:0000256" key="5">
    <source>
        <dbReference type="ARBA" id="ARBA00023242"/>
    </source>
</evidence>
<keyword evidence="10" id="KW-1185">Reference proteome</keyword>
<sequence>MLVSPNVTPPPLFQTSIPSYTAEHVEVAPSTANESISRDDTMSQLHFNKPVQRHVESSPFQEDAVPLTAMLNPGPGTWPGTAQTGAELQWKLSSIDSNDFAACNFAMLEPRASSGAENADAMRQELALLQEGPSDSNDTMADDSDEPLGQDLGLPLGGFDMQPDPEPTSNRGGSESDRDYCPGEDTDSGTGKRSRSAYVPKKVPKKLGRPVTFRGDPESSQLSDGERKRIKRRIANRESARRVRQKRQVGAMQQHNHRLLGHCKRLERQKDVVMAQVRAMQDKWQEAEATRAHLQNEVDTLRKTLEARPCSSTPCTMNLRFLEQATAPSRMAPIREDYLLQDFVPIAGEFMNVPGVPGMCAKASPQPFKSTFADMAFHRSNWMGPEPIVVDPTLQHARQHRQIPQGSRGSREWVHKSTAETSPRPSALVFDQVPRTCGRALGGFDLRTAKQATTPFWQL</sequence>
<feature type="compositionally biased region" description="Basic and acidic residues" evidence="7">
    <location>
        <begin position="409"/>
        <end position="418"/>
    </location>
</feature>
<gene>
    <name evidence="9" type="primary">g12408</name>
    <name evidence="9" type="ORF">VP750_LOCUS11042</name>
</gene>
<evidence type="ECO:0000259" key="8">
    <source>
        <dbReference type="PROSITE" id="PS00036"/>
    </source>
</evidence>
<protein>
    <submittedName>
        <fullName evidence="9">G12408 protein</fullName>
    </submittedName>
</protein>
<evidence type="ECO:0000256" key="4">
    <source>
        <dbReference type="ARBA" id="ARBA00023163"/>
    </source>
</evidence>
<comment type="caution">
    <text evidence="9">The sequence shown here is derived from an EMBL/GenBank/DDBJ whole genome shotgun (WGS) entry which is preliminary data.</text>
</comment>
<evidence type="ECO:0000256" key="6">
    <source>
        <dbReference type="SAM" id="Coils"/>
    </source>
</evidence>
<feature type="coiled-coil region" evidence="6">
    <location>
        <begin position="263"/>
        <end position="304"/>
    </location>
</feature>
<feature type="compositionally biased region" description="Low complexity" evidence="7">
    <location>
        <begin position="149"/>
        <end position="158"/>
    </location>
</feature>
<keyword evidence="5" id="KW-0539">Nucleus</keyword>
<evidence type="ECO:0000256" key="3">
    <source>
        <dbReference type="ARBA" id="ARBA00023125"/>
    </source>
</evidence>
<feature type="region of interest" description="Disordered" evidence="7">
    <location>
        <begin position="132"/>
        <end position="228"/>
    </location>
</feature>
<dbReference type="InterPro" id="IPR004827">
    <property type="entry name" value="bZIP"/>
</dbReference>
<keyword evidence="4" id="KW-0804">Transcription</keyword>
<comment type="subcellular location">
    <subcellularLocation>
        <location evidence="1">Nucleus</location>
    </subcellularLocation>
</comment>
<keyword evidence="2" id="KW-0805">Transcription regulation</keyword>
<name>A0ABP1GED4_9CHLO</name>
<evidence type="ECO:0000256" key="7">
    <source>
        <dbReference type="SAM" id="MobiDB-lite"/>
    </source>
</evidence>
<evidence type="ECO:0000256" key="2">
    <source>
        <dbReference type="ARBA" id="ARBA00023015"/>
    </source>
</evidence>
<feature type="domain" description="BZIP" evidence="8">
    <location>
        <begin position="231"/>
        <end position="246"/>
    </location>
</feature>
<proteinExistence type="predicted"/>
<keyword evidence="6" id="KW-0175">Coiled coil</keyword>
<evidence type="ECO:0000313" key="9">
    <source>
        <dbReference type="EMBL" id="CAL5229136.1"/>
    </source>
</evidence>
<feature type="region of interest" description="Disordered" evidence="7">
    <location>
        <begin position="399"/>
        <end position="421"/>
    </location>
</feature>
<keyword evidence="3" id="KW-0238">DNA-binding</keyword>
<dbReference type="InterPro" id="IPR045314">
    <property type="entry name" value="bZIP_plant_GBF1"/>
</dbReference>
<dbReference type="EMBL" id="CAXHTA020000020">
    <property type="protein sequence ID" value="CAL5229136.1"/>
    <property type="molecule type" value="Genomic_DNA"/>
</dbReference>
<evidence type="ECO:0000313" key="10">
    <source>
        <dbReference type="Proteomes" id="UP001497392"/>
    </source>
</evidence>
<organism evidence="9 10">
    <name type="scientific">Coccomyxa viridis</name>
    <dbReference type="NCBI Taxonomy" id="1274662"/>
    <lineage>
        <taxon>Eukaryota</taxon>
        <taxon>Viridiplantae</taxon>
        <taxon>Chlorophyta</taxon>
        <taxon>core chlorophytes</taxon>
        <taxon>Trebouxiophyceae</taxon>
        <taxon>Trebouxiophyceae incertae sedis</taxon>
        <taxon>Coccomyxaceae</taxon>
        <taxon>Coccomyxa</taxon>
    </lineage>
</organism>
<dbReference type="PROSITE" id="PS00036">
    <property type="entry name" value="BZIP_BASIC"/>
    <property type="match status" value="1"/>
</dbReference>
<dbReference type="Proteomes" id="UP001497392">
    <property type="component" value="Unassembled WGS sequence"/>
</dbReference>
<accession>A0ABP1GED4</accession>